<dbReference type="AlphaFoldDB" id="A0A0G1LMA0"/>
<dbReference type="InterPro" id="IPR000845">
    <property type="entry name" value="Nucleoside_phosphorylase_d"/>
</dbReference>
<evidence type="ECO:0000313" key="8">
    <source>
        <dbReference type="Proteomes" id="UP000034154"/>
    </source>
</evidence>
<dbReference type="EC" id="3.2.2.9" evidence="2"/>
<dbReference type="CDD" id="cd09008">
    <property type="entry name" value="MTAN"/>
    <property type="match status" value="1"/>
</dbReference>
<sequence length="216" mass="23400">MTVFPSFFVAMPEEIAGWRARSPTSAEQNICVTGVGKVNAACAATSFCLRESVRGSTGLALIVGTAAACDPELRIGDVVIVSETLHHDVDVTALGFDPGQIPFEETWRWTSNLATQEQVQQICRKLGLRHSLGRLITGDRFISDPAEVARLRKTFGAAAIDMETAAVAQVCHKLGPLPWLGIRVISDLADKSAPVDFNKFLPEASKRLADILERLL</sequence>
<evidence type="ECO:0000256" key="1">
    <source>
        <dbReference type="ARBA" id="ARBA00004945"/>
    </source>
</evidence>
<comment type="pathway">
    <text evidence="1">Amino-acid biosynthesis; L-methionine biosynthesis via salvage pathway; S-methyl-5-thio-alpha-D-ribose 1-phosphate from S-methyl-5'-thioadenosine (hydrolase route): step 1/2.</text>
</comment>
<keyword evidence="5" id="KW-0486">Methionine biosynthesis</keyword>
<keyword evidence="4" id="KW-0378">Hydrolase</keyword>
<dbReference type="GO" id="GO:0009164">
    <property type="term" value="P:nucleoside catabolic process"/>
    <property type="evidence" value="ECO:0007669"/>
    <property type="project" value="InterPro"/>
</dbReference>
<feature type="domain" description="Nucleoside phosphorylase" evidence="6">
    <location>
        <begin position="29"/>
        <end position="216"/>
    </location>
</feature>
<dbReference type="InterPro" id="IPR035994">
    <property type="entry name" value="Nucleoside_phosphorylase_sf"/>
</dbReference>
<dbReference type="PANTHER" id="PTHR46832">
    <property type="entry name" value="5'-METHYLTHIOADENOSINE/S-ADENOSYLHOMOCYSTEINE NUCLEOSIDASE"/>
    <property type="match status" value="1"/>
</dbReference>
<dbReference type="GO" id="GO:0005829">
    <property type="term" value="C:cytosol"/>
    <property type="evidence" value="ECO:0007669"/>
    <property type="project" value="TreeGrafter"/>
</dbReference>
<gene>
    <name evidence="7" type="ORF">UW63_C0043G0012</name>
</gene>
<organism evidence="7 8">
    <name type="scientific">Candidatus Uhrbacteria bacterium GW2011_GWF2_44_350</name>
    <dbReference type="NCBI Taxonomy" id="1619000"/>
    <lineage>
        <taxon>Bacteria</taxon>
        <taxon>Candidatus Uhriibacteriota</taxon>
    </lineage>
</organism>
<dbReference type="GO" id="GO:0008930">
    <property type="term" value="F:methylthioadenosine nucleosidase activity"/>
    <property type="evidence" value="ECO:0007669"/>
    <property type="project" value="InterPro"/>
</dbReference>
<proteinExistence type="predicted"/>
<protein>
    <recommendedName>
        <fullName evidence="2">adenosylhomocysteine nucleosidase</fullName>
        <ecNumber evidence="2">3.2.2.9</ecNumber>
    </recommendedName>
</protein>
<dbReference type="Proteomes" id="UP000034154">
    <property type="component" value="Unassembled WGS sequence"/>
</dbReference>
<dbReference type="GO" id="GO:0008782">
    <property type="term" value="F:adenosylhomocysteine nucleosidase activity"/>
    <property type="evidence" value="ECO:0007669"/>
    <property type="project" value="UniProtKB-EC"/>
</dbReference>
<accession>A0A0G1LMA0</accession>
<reference evidence="7 8" key="1">
    <citation type="journal article" date="2015" name="Nature">
        <title>rRNA introns, odd ribosomes, and small enigmatic genomes across a large radiation of phyla.</title>
        <authorList>
            <person name="Brown C.T."/>
            <person name="Hug L.A."/>
            <person name="Thomas B.C."/>
            <person name="Sharon I."/>
            <person name="Castelle C.J."/>
            <person name="Singh A."/>
            <person name="Wilkins M.J."/>
            <person name="Williams K.H."/>
            <person name="Banfield J.F."/>
        </authorList>
    </citation>
    <scope>NUCLEOTIDE SEQUENCE [LARGE SCALE GENOMIC DNA]</scope>
</reference>
<dbReference type="PANTHER" id="PTHR46832:SF1">
    <property type="entry name" value="5'-METHYLTHIOADENOSINE_S-ADENOSYLHOMOCYSTEINE NUCLEOSIDASE"/>
    <property type="match status" value="1"/>
</dbReference>
<evidence type="ECO:0000256" key="2">
    <source>
        <dbReference type="ARBA" id="ARBA00011974"/>
    </source>
</evidence>
<dbReference type="Pfam" id="PF01048">
    <property type="entry name" value="PNP_UDP_1"/>
    <property type="match status" value="1"/>
</dbReference>
<name>A0A0G1LMA0_9BACT</name>
<evidence type="ECO:0000256" key="4">
    <source>
        <dbReference type="ARBA" id="ARBA00022801"/>
    </source>
</evidence>
<dbReference type="Gene3D" id="3.40.50.1580">
    <property type="entry name" value="Nucleoside phosphorylase domain"/>
    <property type="match status" value="1"/>
</dbReference>
<dbReference type="PATRIC" id="fig|1619000.3.peg.708"/>
<evidence type="ECO:0000259" key="6">
    <source>
        <dbReference type="Pfam" id="PF01048"/>
    </source>
</evidence>
<keyword evidence="3" id="KW-0028">Amino-acid biosynthesis</keyword>
<dbReference type="EMBL" id="LCJB01000043">
    <property type="protein sequence ID" value="KKT69867.1"/>
    <property type="molecule type" value="Genomic_DNA"/>
</dbReference>
<dbReference type="GO" id="GO:0019284">
    <property type="term" value="P:L-methionine salvage from S-adenosylmethionine"/>
    <property type="evidence" value="ECO:0007669"/>
    <property type="project" value="TreeGrafter"/>
</dbReference>
<evidence type="ECO:0000256" key="3">
    <source>
        <dbReference type="ARBA" id="ARBA00022605"/>
    </source>
</evidence>
<dbReference type="GO" id="GO:0019509">
    <property type="term" value="P:L-methionine salvage from methylthioadenosine"/>
    <property type="evidence" value="ECO:0007669"/>
    <property type="project" value="UniProtKB-UniPathway"/>
</dbReference>
<dbReference type="SUPFAM" id="SSF53167">
    <property type="entry name" value="Purine and uridine phosphorylases"/>
    <property type="match status" value="1"/>
</dbReference>
<comment type="caution">
    <text evidence="7">The sequence shown here is derived from an EMBL/GenBank/DDBJ whole genome shotgun (WGS) entry which is preliminary data.</text>
</comment>
<evidence type="ECO:0000313" key="7">
    <source>
        <dbReference type="EMBL" id="KKT69867.1"/>
    </source>
</evidence>
<dbReference type="UniPathway" id="UPA00904">
    <property type="reaction ID" value="UER00871"/>
</dbReference>
<evidence type="ECO:0000256" key="5">
    <source>
        <dbReference type="ARBA" id="ARBA00023167"/>
    </source>
</evidence>
<dbReference type="InterPro" id="IPR010049">
    <property type="entry name" value="MTA_SAH_Nsdase"/>
</dbReference>
<dbReference type="NCBIfam" id="TIGR01704">
    <property type="entry name" value="MTA_SAH-Nsdase"/>
    <property type="match status" value="1"/>
</dbReference>